<sequence>MEALKVGVLIFFSTLENKTSAWGIEVLEPQRETGEIPIAGEPQRAELEIRYRHASNPHSASSTVTSTVIAAQSYFVTAL</sequence>
<comment type="caution">
    <text evidence="1">The sequence shown here is derived from an EMBL/GenBank/DDBJ whole genome shotgun (WGS) entry which is preliminary data.</text>
</comment>
<protein>
    <submittedName>
        <fullName evidence="1">Uncharacterized protein</fullName>
    </submittedName>
</protein>
<evidence type="ECO:0000313" key="2">
    <source>
        <dbReference type="Proteomes" id="UP001384579"/>
    </source>
</evidence>
<dbReference type="RefSeq" id="WP_340518599.1">
    <property type="nucleotide sequence ID" value="NZ_JBBLXS010000665.1"/>
</dbReference>
<name>A0ABU8YW12_9CYAN</name>
<gene>
    <name evidence="1" type="ORF">WMG39_27515</name>
</gene>
<accession>A0ABU8YW12</accession>
<reference evidence="1 2" key="1">
    <citation type="journal article" date="2020" name="Harmful Algae">
        <title>Molecular and morphological characterization of a novel dihydroanatoxin-a producing Microcoleus species (cyanobacteria) from the Russian River, California, USA.</title>
        <authorList>
            <person name="Conklin K.Y."/>
            <person name="Stancheva R."/>
            <person name="Otten T.G."/>
            <person name="Fadness R."/>
            <person name="Boyer G.L."/>
            <person name="Read B."/>
            <person name="Zhang X."/>
            <person name="Sheath R.G."/>
        </authorList>
    </citation>
    <scope>NUCLEOTIDE SEQUENCE [LARGE SCALE GENOMIC DNA]</scope>
    <source>
        <strain evidence="1 2">PTRS2</strain>
    </source>
</reference>
<dbReference type="EMBL" id="JBBLXS010000665">
    <property type="protein sequence ID" value="MEK0188564.1"/>
    <property type="molecule type" value="Genomic_DNA"/>
</dbReference>
<proteinExistence type="predicted"/>
<evidence type="ECO:0000313" key="1">
    <source>
        <dbReference type="EMBL" id="MEK0188564.1"/>
    </source>
</evidence>
<organism evidence="1 2">
    <name type="scientific">Microcoleus anatoxicus PTRS2</name>
    <dbReference type="NCBI Taxonomy" id="2705321"/>
    <lineage>
        <taxon>Bacteria</taxon>
        <taxon>Bacillati</taxon>
        <taxon>Cyanobacteriota</taxon>
        <taxon>Cyanophyceae</taxon>
        <taxon>Oscillatoriophycideae</taxon>
        <taxon>Oscillatoriales</taxon>
        <taxon>Microcoleaceae</taxon>
        <taxon>Microcoleus</taxon>
        <taxon>Microcoleus anatoxicus</taxon>
    </lineage>
</organism>
<dbReference type="Proteomes" id="UP001384579">
    <property type="component" value="Unassembled WGS sequence"/>
</dbReference>
<keyword evidence="2" id="KW-1185">Reference proteome</keyword>